<dbReference type="Pfam" id="PF21089">
    <property type="entry name" value="PKS_DH_N"/>
    <property type="match status" value="1"/>
</dbReference>
<dbReference type="SUPFAM" id="SSF52151">
    <property type="entry name" value="FabD/lysophospholipase-like"/>
    <property type="match status" value="1"/>
</dbReference>
<dbReference type="InterPro" id="IPR020843">
    <property type="entry name" value="ER"/>
</dbReference>
<dbReference type="CDD" id="cd00833">
    <property type="entry name" value="PKS"/>
    <property type="match status" value="1"/>
</dbReference>
<feature type="domain" description="Ketosynthase family 3 (KS3)" evidence="8">
    <location>
        <begin position="11"/>
        <end position="429"/>
    </location>
</feature>
<dbReference type="Pfam" id="PF08659">
    <property type="entry name" value="KR"/>
    <property type="match status" value="1"/>
</dbReference>
<dbReference type="PROSITE" id="PS52019">
    <property type="entry name" value="PKS_MFAS_DH"/>
    <property type="match status" value="1"/>
</dbReference>
<comment type="caution">
    <text evidence="10">The sequence shown here is derived from an EMBL/GenBank/DDBJ whole genome shotgun (WGS) entry which is preliminary data.</text>
</comment>
<dbReference type="Pfam" id="PF00109">
    <property type="entry name" value="ketoacyl-synt"/>
    <property type="match status" value="1"/>
</dbReference>
<keyword evidence="2" id="KW-0597">Phosphoprotein</keyword>
<dbReference type="Pfam" id="PF08240">
    <property type="entry name" value="ADH_N"/>
    <property type="match status" value="1"/>
</dbReference>
<dbReference type="Pfam" id="PF16197">
    <property type="entry name" value="KAsynt_C_assoc"/>
    <property type="match status" value="1"/>
</dbReference>
<dbReference type="SMART" id="SM00825">
    <property type="entry name" value="PKS_KS"/>
    <property type="match status" value="1"/>
</dbReference>
<dbReference type="CDD" id="cd05195">
    <property type="entry name" value="enoyl_red"/>
    <property type="match status" value="1"/>
</dbReference>
<dbReference type="InterPro" id="IPR014030">
    <property type="entry name" value="Ketoacyl_synth_N"/>
</dbReference>
<dbReference type="SUPFAM" id="SSF55048">
    <property type="entry name" value="Probable ACP-binding domain of malonyl-CoA ACP transacylase"/>
    <property type="match status" value="1"/>
</dbReference>
<evidence type="ECO:0000256" key="4">
    <source>
        <dbReference type="ARBA" id="ARBA00022679"/>
    </source>
</evidence>
<dbReference type="SUPFAM" id="SSF53335">
    <property type="entry name" value="S-adenosyl-L-methionine-dependent methyltransferases"/>
    <property type="match status" value="1"/>
</dbReference>
<dbReference type="InterPro" id="IPR018201">
    <property type="entry name" value="Ketoacyl_synth_AS"/>
</dbReference>
<evidence type="ECO:0000256" key="3">
    <source>
        <dbReference type="ARBA" id="ARBA00022603"/>
    </source>
</evidence>
<sequence>MLQASTPDRSPPPIAIVGMACRLPGGVNSPEELYKFLLEKKDGLCEVPSTRYTIDSFYNASSRGAIKTRHGYFLQEDPMLFDAPFFSITDYEAERMDPQQRQLLEVVWECLESAGETNWKGKNIGCYVGVYGEDWLDLASKDPQATSRYHVLGTGQFALANRLSYEYDFQGPSMTLQTGCSASMIGLHEACQSIYSGDSCAAIVAGTNLILAPTMTVTMSDNGVLSPTGTCKTFDAKADGYGRAEAVNVLYIKALQDAIRDKNPIRAIIRATTTNSDGKTPSITTPGSKSQEVLVRRAYEKAGIEDIGQTGFFECHGTGTVAGDTVETSAVAKLFKGKGVVIGAVRNSFLLSVEGASAITSIIKAVVSLENKTIPPNVFFDTPNPDIPFKEERLHVPLEPMAWPEGRSYRVSVNSFGIGGANGHVILDSSSSFHGKVTSPPEGSLDENSRLLVVSAGSAESLQKRIEQIIEHANSNPSILHDLAYTLGSRREHLSHRAFTVAQQNEPISSSNFQSAVDVTPELVWVFTGQGAQWAGMGRDLIRAFPIASDCIRQLTKTLQQLPDGPSWLLQEELSKEGRGSRVNAAEFSQPLCTALQIALIDVLHSWGIRPSSVVGHSSGEIAAAYAAGAITAQSAIIIAYYRGLAAKRQDGTGAMAAVGLSAEDVQPYLQDGVVIACHNSPCSVTLSGDPPAMDTVVNRIKSEFPDVLCRRLKVSIAYHSHHMHELGQNYEASIAPYIQVTDQMLPLYSSVRAACITQPSELNATYWRSNLQSPVLFVDAVRGVLAASSPVGRAFLEIGPHSALSAPLRQTFHSEGAKPKFVYISTLIRNAGETRDQLLNTAGSLHVNGVSVNLQEINGEGLTLSNLPLYPWQHTTRYLQESRLTRKWRFRDHPHHELLGDRVVESSDWEPSWRNILRLKDVPWIEEHILQGNIIFPATGYIAMIGEAISQLDTSQDGYSIRDLIIKTPLLLRDSDEVEILTTLKQARISDITDSEWYTFSIMSHDSTDDSWIKHCHGRVRAGVEHAPKFREIKPYARSVDVNRCYRRFERFGFAYGNVFRGLRSISIHPTEHRASGTVADMGDKRSRYTLHPATMDSHLQMFNVLTERDQDASMGAIIPAAMGEVYVRGSAAQISFEGGLSKTSSGQSLGDIVGTAGDQILFSVSGLFGFPLSLPQNCKASQQLCSQIRWMPDIDMVPPNAMLRGDQGLERNQLWQDASRLCEVYIMETYDRLKDVTAVSDHLRRWQQWITTEAIRLRQRDNSAQPKSQVGDSMGSRQETISRILLDHANRRGTHPILFECIGQIMENCDRIVLGQVSALDVLEIEGRLERYNEWLQSQCDWSYFLSLLGHSNPTIRVLEIGSGTGASTIAVLQHLRSPEGVRHYSQYTVTEAREASLKAVQKNLQHNEDLTYTLLDISVDPEAQGFDLHSYDLIIASNLHTAPRLGTALQHIRQLLAPNGRLLLHELCPGTLITEYLMGSLTQWSSAKDFRVNDKPYISRDRWDTELRNAGFIGIEGMAYDVAPPHQTYLTMLSRVPFSQPEAEKYSAVTLLTMGSPGPWANEVASCFREGGCVVNWTTLQDTPRENHWIISLLDLNGPYLNDFSEERYRSLQSFLLETDKSHMIWVTSSSQMDCADPRFGLILGLTRALRHEMPGSISLFETDCYTQQAAGALFKVFEKLQRVRRCSEAAVTESEYSFFQGVTHVSRCHWMHTAQISPRPETQCPRKLDVGSFGLIDTTQWVAIAGHREDLEKGQIEVDVHYVGLNFRDVLVGMGVFGRADELGLEGTGVVHRVASDVKDLQPGDRVMILGGGLFRTRVVLSATFCRKIPADLALDDAATMGSVYMTAWYCLCHLGRLQNGDSVLIHSACGGLGLAAIQVCRTVGAEIFATVGNEDKAMYLIEEFGIPRNHIFSSRNSDFLPSLMEETQGRGVDIVLNSLSGKLLHTSWECVAPFGRFIEVGKRDFLANGQLAMAPFIENRSYIGFDLFQMGKQNPRAHERLLQQFQDWYDGGHIKPIRPVTIYEAAKVTDAFRYMQQGSHMGKILIRMPSDPMELAPTSQPPVSFSPNKSYLLVGGLGGVGRSVALWMVQRGARHLVILSRSAGQSDSDRDFILDLEEQGCHVICVAGSVATAADVESAIARCPRPLAGILQMSAVLRDQSFAKMTYDEWSTCLATKVRGTWNLHHAASDQLLDFFIVFSSIAGICGNHGQANYAAANTFLDSFTRYRRRLGLPSATLALGAVEDCGLVSRDAKVLQAMQAASVRLVREDELLEGVELAIRQSNAPFSPPHPAPTASPSTSIGQGITSDACIIGLGNTRSISDPTVRTVWPSADPRFSLYTNIEVKDGQRTTVGGAAFKELLRRVDQNPTMLNDSDVANNLSHELSKHLARHMPRAAEMSAEEVAEMPIDSLMAVEIQRGLRGDLNWDISMVEIAKIGKIGRLAEAAIQHLKKKYGLVREGE</sequence>
<evidence type="ECO:0000256" key="7">
    <source>
        <dbReference type="SAM" id="MobiDB-lite"/>
    </source>
</evidence>
<feature type="active site" description="Proton acceptor; for dehydratase activity" evidence="6">
    <location>
        <position position="929"/>
    </location>
</feature>
<dbReference type="PROSITE" id="PS00606">
    <property type="entry name" value="KS3_1"/>
    <property type="match status" value="1"/>
</dbReference>
<dbReference type="GO" id="GO:1901336">
    <property type="term" value="P:lactone biosynthetic process"/>
    <property type="evidence" value="ECO:0007669"/>
    <property type="project" value="UniProtKB-ARBA"/>
</dbReference>
<dbReference type="InterPro" id="IPR049551">
    <property type="entry name" value="PKS_DH_C"/>
</dbReference>
<dbReference type="GO" id="GO:0006633">
    <property type="term" value="P:fatty acid biosynthetic process"/>
    <property type="evidence" value="ECO:0007669"/>
    <property type="project" value="InterPro"/>
</dbReference>
<protein>
    <submittedName>
        <fullName evidence="10">Lovastatin diketide synthase LovF</fullName>
    </submittedName>
</protein>
<evidence type="ECO:0000256" key="5">
    <source>
        <dbReference type="ARBA" id="ARBA00023268"/>
    </source>
</evidence>
<dbReference type="Gene3D" id="3.10.129.110">
    <property type="entry name" value="Polyketide synthase dehydratase"/>
    <property type="match status" value="1"/>
</dbReference>
<dbReference type="InterPro" id="IPR020807">
    <property type="entry name" value="PKS_DH"/>
</dbReference>
<dbReference type="SMART" id="SM00827">
    <property type="entry name" value="PKS_AT"/>
    <property type="match status" value="1"/>
</dbReference>
<dbReference type="InterPro" id="IPR050091">
    <property type="entry name" value="PKS_NRPS_Biosynth_Enz"/>
</dbReference>
<dbReference type="InterPro" id="IPR014043">
    <property type="entry name" value="Acyl_transferase_dom"/>
</dbReference>
<dbReference type="Gene3D" id="3.40.366.10">
    <property type="entry name" value="Malonyl-Coenzyme A Acyl Carrier Protein, domain 2"/>
    <property type="match status" value="1"/>
</dbReference>
<evidence type="ECO:0000259" key="8">
    <source>
        <dbReference type="PROSITE" id="PS52004"/>
    </source>
</evidence>
<dbReference type="Pfam" id="PF13602">
    <property type="entry name" value="ADH_zinc_N_2"/>
    <property type="match status" value="1"/>
</dbReference>
<dbReference type="GO" id="GO:0004315">
    <property type="term" value="F:3-oxoacyl-[acyl-carrier-protein] synthase activity"/>
    <property type="evidence" value="ECO:0007669"/>
    <property type="project" value="InterPro"/>
</dbReference>
<dbReference type="Pfam" id="PF14765">
    <property type="entry name" value="PS-DH"/>
    <property type="match status" value="1"/>
</dbReference>
<dbReference type="Gene3D" id="3.30.70.3290">
    <property type="match status" value="1"/>
</dbReference>
<organism evidence="10 11">
    <name type="scientific">Aspergillus awamori</name>
    <name type="common">Black koji mold</name>
    <dbReference type="NCBI Taxonomy" id="105351"/>
    <lineage>
        <taxon>Eukaryota</taxon>
        <taxon>Fungi</taxon>
        <taxon>Dikarya</taxon>
        <taxon>Ascomycota</taxon>
        <taxon>Pezizomycotina</taxon>
        <taxon>Eurotiomycetes</taxon>
        <taxon>Eurotiomycetidae</taxon>
        <taxon>Eurotiales</taxon>
        <taxon>Aspergillaceae</taxon>
        <taxon>Aspergillus</taxon>
    </lineage>
</organism>
<dbReference type="SUPFAM" id="SSF50129">
    <property type="entry name" value="GroES-like"/>
    <property type="match status" value="1"/>
</dbReference>
<dbReference type="Gene3D" id="3.40.50.720">
    <property type="entry name" value="NAD(P)-binding Rossmann-like Domain"/>
    <property type="match status" value="1"/>
</dbReference>
<keyword evidence="5" id="KW-0511">Multifunctional enzyme</keyword>
<accession>A0A401L5X4</accession>
<evidence type="ECO:0000256" key="6">
    <source>
        <dbReference type="PROSITE-ProRule" id="PRU01363"/>
    </source>
</evidence>
<dbReference type="InterPro" id="IPR016039">
    <property type="entry name" value="Thiolase-like"/>
</dbReference>
<dbReference type="Pfam" id="PF02801">
    <property type="entry name" value="Ketoacyl-synt_C"/>
    <property type="match status" value="1"/>
</dbReference>
<evidence type="ECO:0000313" key="11">
    <source>
        <dbReference type="Proteomes" id="UP000286921"/>
    </source>
</evidence>
<dbReference type="PROSITE" id="PS52004">
    <property type="entry name" value="KS3_2"/>
    <property type="match status" value="1"/>
</dbReference>
<name>A0A401L5X4_ASPAW</name>
<dbReference type="SUPFAM" id="SSF51735">
    <property type="entry name" value="NAD(P)-binding Rossmann-fold domains"/>
    <property type="match status" value="2"/>
</dbReference>
<reference evidence="10 11" key="1">
    <citation type="submission" date="2016-09" db="EMBL/GenBank/DDBJ databases">
        <title>Aspergillus awamori IFM 58123T.</title>
        <authorList>
            <person name="Kusuya Y."/>
            <person name="Shimizu M."/>
            <person name="Takahashi H."/>
            <person name="Yaguchi T."/>
        </authorList>
    </citation>
    <scope>NUCLEOTIDE SEQUENCE [LARGE SCALE GENOMIC DNA]</scope>
    <source>
        <strain evidence="10 11">IFM 58123</strain>
    </source>
</reference>
<dbReference type="Gene3D" id="3.40.50.150">
    <property type="entry name" value="Vaccinia Virus protein VP39"/>
    <property type="match status" value="1"/>
</dbReference>
<feature type="region of interest" description="C-terminal hotdog fold" evidence="6">
    <location>
        <begin position="1038"/>
        <end position="1180"/>
    </location>
</feature>
<dbReference type="InterPro" id="IPR013968">
    <property type="entry name" value="PKS_KR"/>
</dbReference>
<dbReference type="InterPro" id="IPR057326">
    <property type="entry name" value="KR_dom"/>
</dbReference>
<dbReference type="InterPro" id="IPR020841">
    <property type="entry name" value="PKS_Beta-ketoAc_synthase_dom"/>
</dbReference>
<dbReference type="InterPro" id="IPR032821">
    <property type="entry name" value="PKS_assoc"/>
</dbReference>
<dbReference type="Gene3D" id="3.40.47.10">
    <property type="match status" value="1"/>
</dbReference>
<gene>
    <name evidence="10" type="ORF">AAWM_09807</name>
</gene>
<dbReference type="InterPro" id="IPR036291">
    <property type="entry name" value="NAD(P)-bd_dom_sf"/>
</dbReference>
<dbReference type="InterPro" id="IPR016035">
    <property type="entry name" value="Acyl_Trfase/lysoPLipase"/>
</dbReference>
<keyword evidence="4" id="KW-0808">Transferase</keyword>
<feature type="region of interest" description="N-terminal hotdog fold" evidence="6">
    <location>
        <begin position="897"/>
        <end position="1028"/>
    </location>
</feature>
<evidence type="ECO:0000259" key="9">
    <source>
        <dbReference type="PROSITE" id="PS52019"/>
    </source>
</evidence>
<dbReference type="STRING" id="105351.A0A401L5X4"/>
<dbReference type="GO" id="GO:0016491">
    <property type="term" value="F:oxidoreductase activity"/>
    <property type="evidence" value="ECO:0007669"/>
    <property type="project" value="InterPro"/>
</dbReference>
<dbReference type="InterPro" id="IPR011032">
    <property type="entry name" value="GroES-like_sf"/>
</dbReference>
<dbReference type="SUPFAM" id="SSF53901">
    <property type="entry name" value="Thiolase-like"/>
    <property type="match status" value="1"/>
</dbReference>
<feature type="region of interest" description="Disordered" evidence="7">
    <location>
        <begin position="2288"/>
        <end position="2308"/>
    </location>
</feature>
<evidence type="ECO:0000313" key="10">
    <source>
        <dbReference type="EMBL" id="GCB26922.1"/>
    </source>
</evidence>
<dbReference type="Proteomes" id="UP000286921">
    <property type="component" value="Unassembled WGS sequence"/>
</dbReference>
<dbReference type="GO" id="GO:0032259">
    <property type="term" value="P:methylation"/>
    <property type="evidence" value="ECO:0007669"/>
    <property type="project" value="UniProtKB-KW"/>
</dbReference>
<dbReference type="Pfam" id="PF00698">
    <property type="entry name" value="Acyl_transf_1"/>
    <property type="match status" value="1"/>
</dbReference>
<dbReference type="Gene3D" id="3.90.180.10">
    <property type="entry name" value="Medium-chain alcohol dehydrogenases, catalytic domain"/>
    <property type="match status" value="1"/>
</dbReference>
<dbReference type="Pfam" id="PF08242">
    <property type="entry name" value="Methyltransf_12"/>
    <property type="match status" value="1"/>
</dbReference>
<dbReference type="InterPro" id="IPR014031">
    <property type="entry name" value="Ketoacyl_synth_C"/>
</dbReference>
<dbReference type="GO" id="GO:0008168">
    <property type="term" value="F:methyltransferase activity"/>
    <property type="evidence" value="ECO:0007669"/>
    <property type="project" value="UniProtKB-KW"/>
</dbReference>
<dbReference type="SMART" id="SM00829">
    <property type="entry name" value="PKS_ER"/>
    <property type="match status" value="1"/>
</dbReference>
<keyword evidence="11" id="KW-1185">Reference proteome</keyword>
<dbReference type="PANTHER" id="PTHR43775:SF49">
    <property type="entry name" value="SYNTHASE, PUTATIVE (JCVI)-RELATED"/>
    <property type="match status" value="1"/>
</dbReference>
<dbReference type="CDD" id="cd02440">
    <property type="entry name" value="AdoMet_MTases"/>
    <property type="match status" value="1"/>
</dbReference>
<dbReference type="InterPro" id="IPR049900">
    <property type="entry name" value="PKS_mFAS_DH"/>
</dbReference>
<dbReference type="SMART" id="SM00822">
    <property type="entry name" value="PKS_KR"/>
    <property type="match status" value="1"/>
</dbReference>
<feature type="active site" description="Proton donor; for dehydratase activity" evidence="6">
    <location>
        <position position="1098"/>
    </location>
</feature>
<evidence type="ECO:0000256" key="2">
    <source>
        <dbReference type="ARBA" id="ARBA00022553"/>
    </source>
</evidence>
<keyword evidence="1" id="KW-0596">Phosphopantetheine</keyword>
<dbReference type="InterPro" id="IPR013217">
    <property type="entry name" value="Methyltransf_12"/>
</dbReference>
<evidence type="ECO:0000256" key="1">
    <source>
        <dbReference type="ARBA" id="ARBA00022450"/>
    </source>
</evidence>
<dbReference type="EMBL" id="BDHI01000028">
    <property type="protein sequence ID" value="GCB26922.1"/>
    <property type="molecule type" value="Genomic_DNA"/>
</dbReference>
<dbReference type="InterPro" id="IPR001227">
    <property type="entry name" value="Ac_transferase_dom_sf"/>
</dbReference>
<dbReference type="InterPro" id="IPR042104">
    <property type="entry name" value="PKS_dehydratase_sf"/>
</dbReference>
<dbReference type="GO" id="GO:0044550">
    <property type="term" value="P:secondary metabolite biosynthetic process"/>
    <property type="evidence" value="ECO:0007669"/>
    <property type="project" value="UniProtKB-ARBA"/>
</dbReference>
<proteinExistence type="predicted"/>
<dbReference type="InterPro" id="IPR029063">
    <property type="entry name" value="SAM-dependent_MTases_sf"/>
</dbReference>
<dbReference type="InterPro" id="IPR049552">
    <property type="entry name" value="PKS_DH_N"/>
</dbReference>
<dbReference type="InterPro" id="IPR016036">
    <property type="entry name" value="Malonyl_transacylase_ACP-bd"/>
</dbReference>
<dbReference type="PANTHER" id="PTHR43775">
    <property type="entry name" value="FATTY ACID SYNTHASE"/>
    <property type="match status" value="1"/>
</dbReference>
<dbReference type="GO" id="GO:0004312">
    <property type="term" value="F:fatty acid synthase activity"/>
    <property type="evidence" value="ECO:0007669"/>
    <property type="project" value="TreeGrafter"/>
</dbReference>
<dbReference type="FunFam" id="3.40.50.720:FF:000209">
    <property type="entry name" value="Polyketide synthase Pks12"/>
    <property type="match status" value="1"/>
</dbReference>
<feature type="domain" description="PKS/mFAS DH" evidence="9">
    <location>
        <begin position="897"/>
        <end position="1180"/>
    </location>
</feature>
<dbReference type="SMART" id="SM00826">
    <property type="entry name" value="PKS_DH"/>
    <property type="match status" value="1"/>
</dbReference>
<keyword evidence="3" id="KW-0489">Methyltransferase</keyword>
<dbReference type="InterPro" id="IPR013154">
    <property type="entry name" value="ADH-like_N"/>
</dbReference>